<accession>A0AAD9QI39</accession>
<protein>
    <submittedName>
        <fullName evidence="1">Uncharacterized protein</fullName>
    </submittedName>
</protein>
<organism evidence="1 2">
    <name type="scientific">Acropora cervicornis</name>
    <name type="common">Staghorn coral</name>
    <dbReference type="NCBI Taxonomy" id="6130"/>
    <lineage>
        <taxon>Eukaryota</taxon>
        <taxon>Metazoa</taxon>
        <taxon>Cnidaria</taxon>
        <taxon>Anthozoa</taxon>
        <taxon>Hexacorallia</taxon>
        <taxon>Scleractinia</taxon>
        <taxon>Astrocoeniina</taxon>
        <taxon>Acroporidae</taxon>
        <taxon>Acropora</taxon>
    </lineage>
</organism>
<name>A0AAD9QI39_ACRCE</name>
<evidence type="ECO:0000313" key="2">
    <source>
        <dbReference type="Proteomes" id="UP001249851"/>
    </source>
</evidence>
<dbReference type="Proteomes" id="UP001249851">
    <property type="component" value="Unassembled WGS sequence"/>
</dbReference>
<keyword evidence="2" id="KW-1185">Reference proteome</keyword>
<dbReference type="EMBL" id="JARQWQ010000032">
    <property type="protein sequence ID" value="KAK2561579.1"/>
    <property type="molecule type" value="Genomic_DNA"/>
</dbReference>
<proteinExistence type="predicted"/>
<sequence>MMKREQYLALMANDIDRLVKQASDTNPNYVYDVGEETAEGTPDPTVQPHIHVTTAPVRHSSDSTKDDDEVGEICVGYTTYDPTSGSALALSR</sequence>
<reference evidence="1" key="2">
    <citation type="journal article" date="2023" name="Science">
        <title>Genomic signatures of disease resistance in endangered staghorn corals.</title>
        <authorList>
            <person name="Vollmer S.V."/>
            <person name="Selwyn J.D."/>
            <person name="Despard B.A."/>
            <person name="Roesel C.L."/>
        </authorList>
    </citation>
    <scope>NUCLEOTIDE SEQUENCE</scope>
    <source>
        <strain evidence="1">K2</strain>
    </source>
</reference>
<reference evidence="1" key="1">
    <citation type="journal article" date="2023" name="G3 (Bethesda)">
        <title>Whole genome assembly and annotation of the endangered Caribbean coral Acropora cervicornis.</title>
        <authorList>
            <person name="Selwyn J.D."/>
            <person name="Vollmer S.V."/>
        </authorList>
    </citation>
    <scope>NUCLEOTIDE SEQUENCE</scope>
    <source>
        <strain evidence="1">K2</strain>
    </source>
</reference>
<dbReference type="AlphaFoldDB" id="A0AAD9QI39"/>
<evidence type="ECO:0000313" key="1">
    <source>
        <dbReference type="EMBL" id="KAK2561579.1"/>
    </source>
</evidence>
<gene>
    <name evidence="1" type="ORF">P5673_015563</name>
</gene>
<comment type="caution">
    <text evidence="1">The sequence shown here is derived from an EMBL/GenBank/DDBJ whole genome shotgun (WGS) entry which is preliminary data.</text>
</comment>